<evidence type="ECO:0000313" key="2">
    <source>
        <dbReference type="EMBL" id="MFD2647662.1"/>
    </source>
</evidence>
<dbReference type="EMBL" id="JBHUNP010000001">
    <property type="protein sequence ID" value="MFD2647662.1"/>
    <property type="molecule type" value="Genomic_DNA"/>
</dbReference>
<comment type="caution">
    <text evidence="2">The sequence shown here is derived from an EMBL/GenBank/DDBJ whole genome shotgun (WGS) entry which is preliminary data.</text>
</comment>
<accession>A0ABW5QJ00</accession>
<dbReference type="Proteomes" id="UP001597521">
    <property type="component" value="Unassembled WGS sequence"/>
</dbReference>
<proteinExistence type="predicted"/>
<organism evidence="2 3">
    <name type="scientific">Devosia albogilva</name>
    <dbReference type="NCBI Taxonomy" id="429726"/>
    <lineage>
        <taxon>Bacteria</taxon>
        <taxon>Pseudomonadati</taxon>
        <taxon>Pseudomonadota</taxon>
        <taxon>Alphaproteobacteria</taxon>
        <taxon>Hyphomicrobiales</taxon>
        <taxon>Devosiaceae</taxon>
        <taxon>Devosia</taxon>
    </lineage>
</organism>
<reference evidence="3" key="1">
    <citation type="journal article" date="2019" name="Int. J. Syst. Evol. Microbiol.">
        <title>The Global Catalogue of Microorganisms (GCM) 10K type strain sequencing project: providing services to taxonomists for standard genome sequencing and annotation.</title>
        <authorList>
            <consortium name="The Broad Institute Genomics Platform"/>
            <consortium name="The Broad Institute Genome Sequencing Center for Infectious Disease"/>
            <person name="Wu L."/>
            <person name="Ma J."/>
        </authorList>
    </citation>
    <scope>NUCLEOTIDE SEQUENCE [LARGE SCALE GENOMIC DNA]</scope>
    <source>
        <strain evidence="3">CCM 7427</strain>
    </source>
</reference>
<evidence type="ECO:0000313" key="3">
    <source>
        <dbReference type="Proteomes" id="UP001597521"/>
    </source>
</evidence>
<evidence type="ECO:0000259" key="1">
    <source>
        <dbReference type="PROSITE" id="PS50914"/>
    </source>
</evidence>
<feature type="domain" description="BON" evidence="1">
    <location>
        <begin position="5"/>
        <end position="73"/>
    </location>
</feature>
<dbReference type="InterPro" id="IPR007055">
    <property type="entry name" value="BON_dom"/>
</dbReference>
<sequence length="80" mass="8645">MHTITDDNIAQRALEALWSHPFLVPTGVDIEVANGVLTVSGEVASLVEMETTLDLLEDLYCTGDVRNQLTLARTPLAHAA</sequence>
<name>A0ABW5QJ00_9HYPH</name>
<gene>
    <name evidence="2" type="ORF">ACFSX5_07660</name>
</gene>
<dbReference type="Pfam" id="PF04972">
    <property type="entry name" value="BON"/>
    <property type="match status" value="1"/>
</dbReference>
<keyword evidence="3" id="KW-1185">Reference proteome</keyword>
<dbReference type="PROSITE" id="PS50914">
    <property type="entry name" value="BON"/>
    <property type="match status" value="1"/>
</dbReference>
<dbReference type="RefSeq" id="WP_386832683.1">
    <property type="nucleotide sequence ID" value="NZ_JBHUNP010000001.1"/>
</dbReference>
<protein>
    <submittedName>
        <fullName evidence="2">BON domain-containing protein</fullName>
    </submittedName>
</protein>